<dbReference type="SUPFAM" id="SSF82784">
    <property type="entry name" value="OsmC-like"/>
    <property type="match status" value="1"/>
</dbReference>
<dbReference type="EMBL" id="FNQJ01000025">
    <property type="protein sequence ID" value="SEA72885.1"/>
    <property type="molecule type" value="Genomic_DNA"/>
</dbReference>
<protein>
    <submittedName>
        <fullName evidence="1">Uncharacterized OsmC-related protein</fullName>
    </submittedName>
</protein>
<dbReference type="InterPro" id="IPR015946">
    <property type="entry name" value="KH_dom-like_a/b"/>
</dbReference>
<dbReference type="InterPro" id="IPR052924">
    <property type="entry name" value="OsmC/Ohr_hydroprdx_reductase"/>
</dbReference>
<dbReference type="Gene3D" id="3.30.300.20">
    <property type="match status" value="1"/>
</dbReference>
<reference evidence="2" key="1">
    <citation type="submission" date="2016-10" db="EMBL/GenBank/DDBJ databases">
        <authorList>
            <person name="Varghese N."/>
            <person name="Submissions S."/>
        </authorList>
    </citation>
    <scope>NUCLEOTIDE SEQUENCE [LARGE SCALE GENOMIC DNA]</scope>
    <source>
        <strain evidence="2">DSM 25157</strain>
    </source>
</reference>
<gene>
    <name evidence="1" type="ORF">SAMN05421875_12545</name>
</gene>
<sequence>MSAPEAAKLTFDVLSARLSAHASQAQCKQATITLDTDLAGNPQAFNPAELLLAALSACMIKGIERVLPILKFELRGVEVRVHGVRQDVPPRIESITYEIVVDTDEPDRRLALLHENVKKYGTVFNTVAPGTDLSGVLRRKDQATT</sequence>
<accession>A0A1H4DJF9</accession>
<organism evidence="1 2">
    <name type="scientific">Acidovorax soli</name>
    <dbReference type="NCBI Taxonomy" id="592050"/>
    <lineage>
        <taxon>Bacteria</taxon>
        <taxon>Pseudomonadati</taxon>
        <taxon>Pseudomonadota</taxon>
        <taxon>Betaproteobacteria</taxon>
        <taxon>Burkholderiales</taxon>
        <taxon>Comamonadaceae</taxon>
        <taxon>Acidovorax</taxon>
    </lineage>
</organism>
<name>A0A1H4DJF9_9BURK</name>
<keyword evidence="2" id="KW-1185">Reference proteome</keyword>
<evidence type="ECO:0000313" key="2">
    <source>
        <dbReference type="Proteomes" id="UP000199002"/>
    </source>
</evidence>
<dbReference type="GeneID" id="34235141"/>
<dbReference type="AlphaFoldDB" id="A0A1H4DJF9"/>
<dbReference type="Pfam" id="PF02566">
    <property type="entry name" value="OsmC"/>
    <property type="match status" value="1"/>
</dbReference>
<dbReference type="STRING" id="592050.SAMN05421875_12545"/>
<dbReference type="PANTHER" id="PTHR35368">
    <property type="entry name" value="HYDROPEROXIDE REDUCTASE"/>
    <property type="match status" value="1"/>
</dbReference>
<dbReference type="InterPro" id="IPR003718">
    <property type="entry name" value="OsmC/Ohr_fam"/>
</dbReference>
<dbReference type="Proteomes" id="UP000199002">
    <property type="component" value="Unassembled WGS sequence"/>
</dbReference>
<dbReference type="PANTHER" id="PTHR35368:SF1">
    <property type="entry name" value="HYDROPEROXIDE REDUCTASE"/>
    <property type="match status" value="1"/>
</dbReference>
<dbReference type="InterPro" id="IPR036102">
    <property type="entry name" value="OsmC/Ohrsf"/>
</dbReference>
<dbReference type="RefSeq" id="WP_092699790.1">
    <property type="nucleotide sequence ID" value="NZ_FNQJ01000025.1"/>
</dbReference>
<evidence type="ECO:0000313" key="1">
    <source>
        <dbReference type="EMBL" id="SEA72885.1"/>
    </source>
</evidence>
<proteinExistence type="predicted"/>